<dbReference type="InterPro" id="IPR030392">
    <property type="entry name" value="S74_ICA"/>
</dbReference>
<proteinExistence type="predicted"/>
<dbReference type="PROSITE" id="PS51688">
    <property type="entry name" value="ICA"/>
    <property type="match status" value="1"/>
</dbReference>
<dbReference type="EMBL" id="ANIX01003937">
    <property type="protein sequence ID" value="ETP03156.1"/>
    <property type="molecule type" value="Genomic_DNA"/>
</dbReference>
<dbReference type="Pfam" id="PF13884">
    <property type="entry name" value="Peptidase_S74"/>
    <property type="match status" value="1"/>
</dbReference>
<evidence type="ECO:0000256" key="1">
    <source>
        <dbReference type="SAM" id="Coils"/>
    </source>
</evidence>
<feature type="coiled-coil region" evidence="1">
    <location>
        <begin position="852"/>
        <end position="879"/>
    </location>
</feature>
<evidence type="ECO:0000313" key="4">
    <source>
        <dbReference type="Proteomes" id="UP000018958"/>
    </source>
</evidence>
<evidence type="ECO:0000313" key="3">
    <source>
        <dbReference type="EMBL" id="ETP03156.1"/>
    </source>
</evidence>
<protein>
    <recommendedName>
        <fullName evidence="2">Peptidase S74 domain-containing protein</fullName>
    </recommendedName>
</protein>
<sequence>MGQASPLSALVTDSNRNISNIAEISCQTLKLNNTTVNLSKLDLLTAVPGTASSGKALITDVSNSLTDLSSLIIRGSNSSKSLVIQNDTASSSASLNIVSFYQMEQGVRGSANASTPNCYFWRFANNDRLLMDSSGNIAIGGLVNTSYKLDVSGTFNCTALAIGGTSVDLSKLSLLTATPGTASPGKALITDASNNLTDLYTLTLKGSNASKSLVIQNDTTSSSASLNIVSFYQMEQGVRGSSNSTTPNCYFWRYGNSDRLLMDSNGNVRIGSAPINTAYKLDVAGALNCSSLLISGTSYDLSKLALLSTTAGIASPSKALITDSANALSDLYSLTIKGSNSGKSLIVQNDVTTSAASMNFVSYFQAEVGVRGPSHATTPNCFFIRFGNGDRVLMDSSGNTSIGGSAVNSSYKLDVNGALNCTSLTVGGSAITAASNIYSVTAGTALSASNACDKYNLILRNGSTSSSTVNGIAFLSEIDTNYSNVTPSAAIIASRVSSSTYAASALAFYTKFSSNASQTGSLSRRLYIDETSVSIGNTNGSGDFNILTGSPTILIGSGTGASNNYQIGFSYAGSGSAANNLTFKPQSTATNTLTLTGNQRVPIGLNDPASKFHVTGTSDNLYGSWIRALEFWNDNTTPMKAGLIMYNEAGGSSNNGIAIGTYTNDPINFMVNGSTGMLFNTSKRLAVNRVSPEATIHSGGAVWADDAFHCKGNAANMAYYRWNWLQSGYPAIGNHVNSSTVRIGVCDASYAWTGYAPVYGGAYTNGSDARIKKDISDCPYGLSTVLAMKPRKYKMIQDDTIHIGFIAQELNQVCPIPVSGDPNSPLHPETGLPPDPMGIDLSSLTSVLCKAIQEQNALITALQTQMQDAIARIGILERKTKLMPAL</sequence>
<name>W2VYA7_PHYNI</name>
<comment type="caution">
    <text evidence="3">The sequence shown here is derived from an EMBL/GenBank/DDBJ whole genome shotgun (WGS) entry which is preliminary data.</text>
</comment>
<dbReference type="Proteomes" id="UP000018958">
    <property type="component" value="Unassembled WGS sequence"/>
</dbReference>
<dbReference type="AlphaFoldDB" id="W2VYA7"/>
<organism evidence="3 4">
    <name type="scientific">Phytophthora nicotianae CJ01A1</name>
    <dbReference type="NCBI Taxonomy" id="1317063"/>
    <lineage>
        <taxon>Eukaryota</taxon>
        <taxon>Sar</taxon>
        <taxon>Stramenopiles</taxon>
        <taxon>Oomycota</taxon>
        <taxon>Peronosporomycetes</taxon>
        <taxon>Peronosporales</taxon>
        <taxon>Peronosporaceae</taxon>
        <taxon>Phytophthora</taxon>
    </lineage>
</organism>
<accession>W2VYA7</accession>
<keyword evidence="1" id="KW-0175">Coiled coil</keyword>
<dbReference type="OrthoDB" id="128859at2759"/>
<feature type="domain" description="Peptidase S74" evidence="2">
    <location>
        <begin position="767"/>
        <end position="866"/>
    </location>
</feature>
<evidence type="ECO:0000259" key="2">
    <source>
        <dbReference type="PROSITE" id="PS51688"/>
    </source>
</evidence>
<reference evidence="3 4" key="1">
    <citation type="submission" date="2013-11" db="EMBL/GenBank/DDBJ databases">
        <title>The Genome Sequence of Phytophthora parasitica CJ01A1.</title>
        <authorList>
            <consortium name="The Broad Institute Genomics Platform"/>
            <person name="Russ C."/>
            <person name="Tyler B."/>
            <person name="Panabieres F."/>
            <person name="Shan W."/>
            <person name="Tripathy S."/>
            <person name="Grunwald N."/>
            <person name="Machado M."/>
            <person name="Johnson C.S."/>
            <person name="Walker B."/>
            <person name="Young S.K."/>
            <person name="Zeng Q."/>
            <person name="Gargeya S."/>
            <person name="Fitzgerald M."/>
            <person name="Haas B."/>
            <person name="Abouelleil A."/>
            <person name="Allen A.W."/>
            <person name="Alvarado L."/>
            <person name="Arachchi H.M."/>
            <person name="Berlin A.M."/>
            <person name="Chapman S.B."/>
            <person name="Gainer-Dewar J."/>
            <person name="Goldberg J."/>
            <person name="Griggs A."/>
            <person name="Gujja S."/>
            <person name="Hansen M."/>
            <person name="Howarth C."/>
            <person name="Imamovic A."/>
            <person name="Ireland A."/>
            <person name="Larimer J."/>
            <person name="McCowan C."/>
            <person name="Murphy C."/>
            <person name="Pearson M."/>
            <person name="Poon T.W."/>
            <person name="Priest M."/>
            <person name="Roberts A."/>
            <person name="Saif S."/>
            <person name="Shea T."/>
            <person name="Sisk P."/>
            <person name="Sykes S."/>
            <person name="Wortman J."/>
            <person name="Nusbaum C."/>
            <person name="Birren B."/>
        </authorList>
    </citation>
    <scope>NUCLEOTIDE SEQUENCE [LARGE SCALE GENOMIC DNA]</scope>
    <source>
        <strain evidence="3 4">CJ01A1</strain>
    </source>
</reference>
<gene>
    <name evidence="3" type="ORF">F441_19853</name>
</gene>